<dbReference type="Gene3D" id="1.10.260.40">
    <property type="entry name" value="lambda repressor-like DNA-binding domains"/>
    <property type="match status" value="1"/>
</dbReference>
<evidence type="ECO:0000313" key="2">
    <source>
        <dbReference type="EMBL" id="MDP9763879.1"/>
    </source>
</evidence>
<dbReference type="Pfam" id="PF01381">
    <property type="entry name" value="HTH_3"/>
    <property type="match status" value="1"/>
</dbReference>
<proteinExistence type="predicted"/>
<dbReference type="Proteomes" id="UP001232163">
    <property type="component" value="Unassembled WGS sequence"/>
</dbReference>
<dbReference type="CDD" id="cd00093">
    <property type="entry name" value="HTH_XRE"/>
    <property type="match status" value="1"/>
</dbReference>
<feature type="domain" description="HTH cro/C1-type" evidence="1">
    <location>
        <begin position="15"/>
        <end position="69"/>
    </location>
</feature>
<gene>
    <name evidence="2" type="ORF">QO006_001296</name>
</gene>
<dbReference type="InterPro" id="IPR001387">
    <property type="entry name" value="Cro/C1-type_HTH"/>
</dbReference>
<accession>A0ABT9MBB3</accession>
<evidence type="ECO:0000259" key="1">
    <source>
        <dbReference type="PROSITE" id="PS50943"/>
    </source>
</evidence>
<organism evidence="2 3">
    <name type="scientific">Deinococcus enclensis</name>
    <dbReference type="NCBI Taxonomy" id="1049582"/>
    <lineage>
        <taxon>Bacteria</taxon>
        <taxon>Thermotogati</taxon>
        <taxon>Deinococcota</taxon>
        <taxon>Deinococci</taxon>
        <taxon>Deinococcales</taxon>
        <taxon>Deinococcaceae</taxon>
        <taxon>Deinococcus</taxon>
    </lineage>
</organism>
<dbReference type="RefSeq" id="WP_307465046.1">
    <property type="nucleotide sequence ID" value="NZ_JAURUR010000002.1"/>
</dbReference>
<name>A0ABT9MBB3_9DEIO</name>
<comment type="caution">
    <text evidence="2">The sequence shown here is derived from an EMBL/GenBank/DDBJ whole genome shotgun (WGS) entry which is preliminary data.</text>
</comment>
<dbReference type="EMBL" id="JAURUR010000002">
    <property type="protein sequence ID" value="MDP9763879.1"/>
    <property type="molecule type" value="Genomic_DNA"/>
</dbReference>
<dbReference type="SMART" id="SM00530">
    <property type="entry name" value="HTH_XRE"/>
    <property type="match status" value="1"/>
</dbReference>
<sequence length="72" mass="8055">MPETLTPDPIAAAARAAVEQRGISARKLAKRLGMKPRTVLDFLNERRETRDSTRISICRELGIDHEQEVTPA</sequence>
<evidence type="ECO:0000313" key="3">
    <source>
        <dbReference type="Proteomes" id="UP001232163"/>
    </source>
</evidence>
<dbReference type="InterPro" id="IPR010982">
    <property type="entry name" value="Lambda_DNA-bd_dom_sf"/>
</dbReference>
<protein>
    <submittedName>
        <fullName evidence="2">Transcriptional regulator with XRE-family HTH domain</fullName>
    </submittedName>
</protein>
<dbReference type="PROSITE" id="PS50943">
    <property type="entry name" value="HTH_CROC1"/>
    <property type="match status" value="1"/>
</dbReference>
<keyword evidence="3" id="KW-1185">Reference proteome</keyword>
<dbReference type="SUPFAM" id="SSF47413">
    <property type="entry name" value="lambda repressor-like DNA-binding domains"/>
    <property type="match status" value="1"/>
</dbReference>
<reference evidence="2 3" key="1">
    <citation type="submission" date="2023-07" db="EMBL/GenBank/DDBJ databases">
        <title>Genomic Encyclopedia of Type Strains, Phase IV (KMG-IV): sequencing the most valuable type-strain genomes for metagenomic binning, comparative biology and taxonomic classification.</title>
        <authorList>
            <person name="Goeker M."/>
        </authorList>
    </citation>
    <scope>NUCLEOTIDE SEQUENCE [LARGE SCALE GENOMIC DNA]</scope>
    <source>
        <strain evidence="2 3">NIO-1023</strain>
    </source>
</reference>